<sequence>MGFWADLPWSKEVQRLKEMHAEEQRKNKFLKDLNHELIADLETTKDDLRRSEKSESILRSMKIQLEDELSEKTFRLTQAERELTVGTRASPDDREVVG</sequence>
<organism evidence="1 2">
    <name type="scientific">Lasiodiplodia hormozganensis</name>
    <dbReference type="NCBI Taxonomy" id="869390"/>
    <lineage>
        <taxon>Eukaryota</taxon>
        <taxon>Fungi</taxon>
        <taxon>Dikarya</taxon>
        <taxon>Ascomycota</taxon>
        <taxon>Pezizomycotina</taxon>
        <taxon>Dothideomycetes</taxon>
        <taxon>Dothideomycetes incertae sedis</taxon>
        <taxon>Botryosphaeriales</taxon>
        <taxon>Botryosphaeriaceae</taxon>
        <taxon>Lasiodiplodia</taxon>
    </lineage>
</organism>
<dbReference type="Proteomes" id="UP001175001">
    <property type="component" value="Unassembled WGS sequence"/>
</dbReference>
<name>A0AA39YV94_9PEZI</name>
<proteinExistence type="predicted"/>
<evidence type="ECO:0000313" key="1">
    <source>
        <dbReference type="EMBL" id="KAK0659263.1"/>
    </source>
</evidence>
<gene>
    <name evidence="1" type="ORF">DIS24_g4038</name>
</gene>
<comment type="caution">
    <text evidence="1">The sequence shown here is derived from an EMBL/GenBank/DDBJ whole genome shotgun (WGS) entry which is preliminary data.</text>
</comment>
<protein>
    <submittedName>
        <fullName evidence="1">Uncharacterized protein</fullName>
    </submittedName>
</protein>
<accession>A0AA39YV94</accession>
<dbReference type="EMBL" id="JAUJDW010000014">
    <property type="protein sequence ID" value="KAK0659263.1"/>
    <property type="molecule type" value="Genomic_DNA"/>
</dbReference>
<dbReference type="AlphaFoldDB" id="A0AA39YV94"/>
<reference evidence="1" key="1">
    <citation type="submission" date="2023-06" db="EMBL/GenBank/DDBJ databases">
        <title>Multi-omics analyses reveal the molecular pathogenesis toolkit of Lasiodiplodia hormozganensis, a cross-kingdom pathogen.</title>
        <authorList>
            <person name="Felix C."/>
            <person name="Meneses R."/>
            <person name="Goncalves M.F.M."/>
            <person name="Tilleman L."/>
            <person name="Duarte A.S."/>
            <person name="Jorrin-Novo J.V."/>
            <person name="Van De Peer Y."/>
            <person name="Deforce D."/>
            <person name="Van Nieuwerburgh F."/>
            <person name="Esteves A.C."/>
            <person name="Alves A."/>
        </authorList>
    </citation>
    <scope>NUCLEOTIDE SEQUENCE</scope>
    <source>
        <strain evidence="1">CBS 339.90</strain>
    </source>
</reference>
<evidence type="ECO:0000313" key="2">
    <source>
        <dbReference type="Proteomes" id="UP001175001"/>
    </source>
</evidence>
<keyword evidence="2" id="KW-1185">Reference proteome</keyword>